<gene>
    <name evidence="5" type="ORF">KIP89_03830</name>
</gene>
<keyword evidence="6" id="KW-1185">Reference proteome</keyword>
<comment type="caution">
    <text evidence="5">The sequence shown here is derived from an EMBL/GenBank/DDBJ whole genome shotgun (WGS) entry which is preliminary data.</text>
</comment>
<dbReference type="InterPro" id="IPR006433">
    <property type="entry name" value="Prohead_protease"/>
</dbReference>
<keyword evidence="3" id="KW-0378">Hydrolase</keyword>
<dbReference type="RefSeq" id="WP_213754088.1">
    <property type="nucleotide sequence ID" value="NZ_JAHCQH010000014.1"/>
</dbReference>
<dbReference type="GO" id="GO:0008233">
    <property type="term" value="F:peptidase activity"/>
    <property type="evidence" value="ECO:0007669"/>
    <property type="project" value="UniProtKB-KW"/>
</dbReference>
<evidence type="ECO:0000313" key="5">
    <source>
        <dbReference type="EMBL" id="MBS9476230.1"/>
    </source>
</evidence>
<evidence type="ECO:0000256" key="1">
    <source>
        <dbReference type="ARBA" id="ARBA00022612"/>
    </source>
</evidence>
<evidence type="ECO:0000256" key="3">
    <source>
        <dbReference type="ARBA" id="ARBA00022801"/>
    </source>
</evidence>
<feature type="domain" description="Prohead serine protease" evidence="4">
    <location>
        <begin position="14"/>
        <end position="173"/>
    </location>
</feature>
<sequence>MELNVVGVPFEIKFAADDAPAGSFEGYGAVFGNIDSHGDVIEPGAFAKSLLDRERAGRGLPPMYKMHGAVTGNRTDPVGVWEAMSEDASGLHVKGRLVGLDTDQGKWTYAQMREGALKGLSIGYRVPPSGSRKGSGRAGEPLRYIKSVSLREVSLVDDPSNVLARVYSAKSVDEQIDSWSDQIKTIRDFEEFLRDVGDFSHSAAKAIAAGGFKARPEPRDEDGEALAAFISNAAKRIRGL</sequence>
<accession>A0ABS5R3J5</accession>
<dbReference type="EMBL" id="JAHCQH010000014">
    <property type="protein sequence ID" value="MBS9476230.1"/>
    <property type="molecule type" value="Genomic_DNA"/>
</dbReference>
<dbReference type="InterPro" id="IPR054613">
    <property type="entry name" value="Peptidase_S78_dom"/>
</dbReference>
<evidence type="ECO:0000313" key="6">
    <source>
        <dbReference type="Proteomes" id="UP001166585"/>
    </source>
</evidence>
<organism evidence="5 6">
    <name type="scientific">Ancylobacter radicis</name>
    <dbReference type="NCBI Taxonomy" id="2836179"/>
    <lineage>
        <taxon>Bacteria</taxon>
        <taxon>Pseudomonadati</taxon>
        <taxon>Pseudomonadota</taxon>
        <taxon>Alphaproteobacteria</taxon>
        <taxon>Hyphomicrobiales</taxon>
        <taxon>Xanthobacteraceae</taxon>
        <taxon>Ancylobacter</taxon>
    </lineage>
</organism>
<keyword evidence="1" id="KW-1188">Viral release from host cell</keyword>
<protein>
    <submittedName>
        <fullName evidence="5">HK97 family phage prohead protease</fullName>
    </submittedName>
</protein>
<name>A0ABS5R3J5_9HYPH</name>
<dbReference type="Proteomes" id="UP001166585">
    <property type="component" value="Unassembled WGS sequence"/>
</dbReference>
<evidence type="ECO:0000256" key="2">
    <source>
        <dbReference type="ARBA" id="ARBA00022670"/>
    </source>
</evidence>
<proteinExistence type="predicted"/>
<dbReference type="GO" id="GO:0006508">
    <property type="term" value="P:proteolysis"/>
    <property type="evidence" value="ECO:0007669"/>
    <property type="project" value="UniProtKB-KW"/>
</dbReference>
<keyword evidence="2 5" id="KW-0645">Protease</keyword>
<reference evidence="5" key="1">
    <citation type="submission" date="2021-05" db="EMBL/GenBank/DDBJ databases">
        <authorList>
            <person name="Sun Q."/>
            <person name="Inoue M."/>
        </authorList>
    </citation>
    <scope>NUCLEOTIDE SEQUENCE</scope>
    <source>
        <strain evidence="5">VKM B-3255</strain>
    </source>
</reference>
<dbReference type="NCBIfam" id="TIGR01543">
    <property type="entry name" value="proheadase_HK97"/>
    <property type="match status" value="1"/>
</dbReference>
<evidence type="ECO:0000259" key="4">
    <source>
        <dbReference type="Pfam" id="PF04586"/>
    </source>
</evidence>
<dbReference type="Pfam" id="PF04586">
    <property type="entry name" value="Peptidase_S78"/>
    <property type="match status" value="1"/>
</dbReference>